<gene>
    <name evidence="2" type="ORF">HMPREF1181_02522</name>
</gene>
<dbReference type="EMBL" id="ATFP01000035">
    <property type="protein sequence ID" value="EPH19206.1"/>
    <property type="molecule type" value="Genomic_DNA"/>
</dbReference>
<dbReference type="RefSeq" id="WP_016662315.1">
    <property type="nucleotide sequence ID" value="NZ_KE340313.1"/>
</dbReference>
<keyword evidence="1" id="KW-0812">Transmembrane</keyword>
<dbReference type="AlphaFoldDB" id="S3Y9Y4"/>
<accession>S3Y9Y4</accession>
<evidence type="ECO:0000313" key="2">
    <source>
        <dbReference type="EMBL" id="EPH19206.1"/>
    </source>
</evidence>
<dbReference type="OrthoDB" id="1029685at2"/>
<evidence type="ECO:0000256" key="1">
    <source>
        <dbReference type="SAM" id="Phobius"/>
    </source>
</evidence>
<comment type="caution">
    <text evidence="2">The sequence shown here is derived from an EMBL/GenBank/DDBJ whole genome shotgun (WGS) entry which is preliminary data.</text>
</comment>
<dbReference type="Proteomes" id="UP000014614">
    <property type="component" value="Unassembled WGS sequence"/>
</dbReference>
<evidence type="ECO:0000313" key="3">
    <source>
        <dbReference type="Proteomes" id="UP000014614"/>
    </source>
</evidence>
<feature type="transmembrane region" description="Helical" evidence="1">
    <location>
        <begin position="41"/>
        <end position="70"/>
    </location>
</feature>
<keyword evidence="1" id="KW-0472">Membrane</keyword>
<sequence>MGMTLNDIGKALWKALSAMVTAASGIALCVGSLAIGIATEILMGVLSFVFGILITTASLVGLIALMVWLLTI</sequence>
<reference evidence="2 3" key="1">
    <citation type="submission" date="2013-05" db="EMBL/GenBank/DDBJ databases">
        <title>The Genome Sequence of Bacteroides stercoris CC31F.</title>
        <authorList>
            <consortium name="The Broad Institute Genomics Platform"/>
            <person name="Earl A."/>
            <person name="Ward D."/>
            <person name="Feldgarden M."/>
            <person name="Gevers D."/>
            <person name="Oliphant K."/>
            <person name="Allen-Vercoe E."/>
            <person name="Walker B."/>
            <person name="Young S."/>
            <person name="Zeng Q."/>
            <person name="Gargeya S."/>
            <person name="Fitzgerald M."/>
            <person name="Haas B."/>
            <person name="Abouelleil A."/>
            <person name="Allen A.W."/>
            <person name="Alvarado L."/>
            <person name="Arachchi H.M."/>
            <person name="Berlin A.M."/>
            <person name="Chapman S.B."/>
            <person name="Gainer-Dewar J."/>
            <person name="Goldberg J."/>
            <person name="Griggs A."/>
            <person name="Gujja S."/>
            <person name="Hansen M."/>
            <person name="Howarth C."/>
            <person name="Imamovic A."/>
            <person name="Ireland A."/>
            <person name="Larimer J."/>
            <person name="McCowan C."/>
            <person name="Murphy C."/>
            <person name="Pearson M."/>
            <person name="Poon T.W."/>
            <person name="Priest M."/>
            <person name="Roberts A."/>
            <person name="Saif S."/>
            <person name="Shea T."/>
            <person name="Sisk P."/>
            <person name="Sykes S."/>
            <person name="Wortman J."/>
            <person name="Nusbaum C."/>
            <person name="Birren B."/>
        </authorList>
    </citation>
    <scope>NUCLEOTIDE SEQUENCE [LARGE SCALE GENOMIC DNA]</scope>
    <source>
        <strain evidence="2 3">CC31F</strain>
    </source>
</reference>
<feature type="transmembrane region" description="Helical" evidence="1">
    <location>
        <begin position="12"/>
        <end position="35"/>
    </location>
</feature>
<proteinExistence type="predicted"/>
<dbReference type="PATRIC" id="fig|1073351.3.peg.2546"/>
<keyword evidence="1" id="KW-1133">Transmembrane helix</keyword>
<name>S3Y9Y4_BACSE</name>
<organism evidence="2 3">
    <name type="scientific">Bacteroides stercoris CC31F</name>
    <dbReference type="NCBI Taxonomy" id="1073351"/>
    <lineage>
        <taxon>Bacteria</taxon>
        <taxon>Pseudomonadati</taxon>
        <taxon>Bacteroidota</taxon>
        <taxon>Bacteroidia</taxon>
        <taxon>Bacteroidales</taxon>
        <taxon>Bacteroidaceae</taxon>
        <taxon>Bacteroides</taxon>
    </lineage>
</organism>
<protein>
    <submittedName>
        <fullName evidence="2">Uncharacterized protein</fullName>
    </submittedName>
</protein>
<dbReference type="HOGENOM" id="CLU_2663364_0_0_10"/>